<evidence type="ECO:0000313" key="2">
    <source>
        <dbReference type="Proteomes" id="UP001163321"/>
    </source>
</evidence>
<protein>
    <submittedName>
        <fullName evidence="1">Uncharacterized protein</fullName>
    </submittedName>
</protein>
<name>A0ACC0W6F8_9STRA</name>
<evidence type="ECO:0000313" key="1">
    <source>
        <dbReference type="EMBL" id="KAI9913730.1"/>
    </source>
</evidence>
<sequence>MMKAHLTKIENAIKISNVNYYDVVETNAPFGVFKDSGIGSENGELGLRNYLEQKTVIIKRSINSMP</sequence>
<accession>A0ACC0W6F8</accession>
<dbReference type="Proteomes" id="UP001163321">
    <property type="component" value="Chromosome 4"/>
</dbReference>
<comment type="caution">
    <text evidence="1">The sequence shown here is derived from an EMBL/GenBank/DDBJ whole genome shotgun (WGS) entry which is preliminary data.</text>
</comment>
<reference evidence="1 2" key="1">
    <citation type="journal article" date="2022" name="bioRxiv">
        <title>The genome of the oomycete Peronosclerospora sorghi, a cosmopolitan pathogen of maize and sorghum, is inflated with dispersed pseudogenes.</title>
        <authorList>
            <person name="Fletcher K."/>
            <person name="Martin F."/>
            <person name="Isakeit T."/>
            <person name="Cavanaugh K."/>
            <person name="Magill C."/>
            <person name="Michelmore R."/>
        </authorList>
    </citation>
    <scope>NUCLEOTIDE SEQUENCE [LARGE SCALE GENOMIC DNA]</scope>
    <source>
        <strain evidence="1">P6</strain>
    </source>
</reference>
<organism evidence="1 2">
    <name type="scientific">Peronosclerospora sorghi</name>
    <dbReference type="NCBI Taxonomy" id="230839"/>
    <lineage>
        <taxon>Eukaryota</taxon>
        <taxon>Sar</taxon>
        <taxon>Stramenopiles</taxon>
        <taxon>Oomycota</taxon>
        <taxon>Peronosporomycetes</taxon>
        <taxon>Peronosporales</taxon>
        <taxon>Peronosporaceae</taxon>
        <taxon>Peronosclerospora</taxon>
    </lineage>
</organism>
<proteinExistence type="predicted"/>
<keyword evidence="2" id="KW-1185">Reference proteome</keyword>
<gene>
    <name evidence="1" type="ORF">PsorP6_005775</name>
</gene>
<dbReference type="EMBL" id="CM047583">
    <property type="protein sequence ID" value="KAI9913730.1"/>
    <property type="molecule type" value="Genomic_DNA"/>
</dbReference>